<dbReference type="eggNOG" id="COG0590">
    <property type="taxonomic scope" value="Bacteria"/>
</dbReference>
<dbReference type="CDD" id="cd01285">
    <property type="entry name" value="nucleoside_deaminase"/>
    <property type="match status" value="1"/>
</dbReference>
<dbReference type="GO" id="GO:0052717">
    <property type="term" value="F:tRNA-specific adenosine-34 deaminase activity"/>
    <property type="evidence" value="ECO:0007669"/>
    <property type="project" value="TreeGrafter"/>
</dbReference>
<dbReference type="InterPro" id="IPR002125">
    <property type="entry name" value="CMP_dCMP_dom"/>
</dbReference>
<evidence type="ECO:0000259" key="4">
    <source>
        <dbReference type="PROSITE" id="PS51747"/>
    </source>
</evidence>
<evidence type="ECO:0000256" key="1">
    <source>
        <dbReference type="ARBA" id="ARBA00022723"/>
    </source>
</evidence>
<organism evidence="5 6">
    <name type="scientific">Desulfotalea psychrophila (strain LSv54 / DSM 12343)</name>
    <dbReference type="NCBI Taxonomy" id="177439"/>
    <lineage>
        <taxon>Bacteria</taxon>
        <taxon>Pseudomonadati</taxon>
        <taxon>Thermodesulfobacteriota</taxon>
        <taxon>Desulfobulbia</taxon>
        <taxon>Desulfobulbales</taxon>
        <taxon>Desulfocapsaceae</taxon>
        <taxon>Desulfotalea</taxon>
    </lineage>
</organism>
<accession>Q6AN69</accession>
<keyword evidence="6" id="KW-1185">Reference proteome</keyword>
<protein>
    <submittedName>
        <fullName evidence="5">Related to cytidine and deoxycytidylate deaminase family protein</fullName>
    </submittedName>
</protein>
<dbReference type="InterPro" id="IPR016192">
    <property type="entry name" value="APOBEC/CMP_deaminase_Zn-bd"/>
</dbReference>
<dbReference type="Gene3D" id="3.40.140.10">
    <property type="entry name" value="Cytidine Deaminase, domain 2"/>
    <property type="match status" value="1"/>
</dbReference>
<dbReference type="STRING" id="177439.DP1476"/>
<reference evidence="6" key="1">
    <citation type="journal article" date="2004" name="Environ. Microbiol.">
        <title>The genome of Desulfotalea psychrophila, a sulfate-reducing bacterium from permanently cold Arctic sediments.</title>
        <authorList>
            <person name="Rabus R."/>
            <person name="Ruepp A."/>
            <person name="Frickey T."/>
            <person name="Rattei T."/>
            <person name="Fartmann B."/>
            <person name="Stark M."/>
            <person name="Bauer M."/>
            <person name="Zibat A."/>
            <person name="Lombardot T."/>
            <person name="Becker I."/>
            <person name="Amann J."/>
            <person name="Gellner K."/>
            <person name="Teeling H."/>
            <person name="Leuschner W.D."/>
            <person name="Gloeckner F.-O."/>
            <person name="Lupas A.N."/>
            <person name="Amann R."/>
            <person name="Klenk H.-P."/>
        </authorList>
    </citation>
    <scope>NUCLEOTIDE SEQUENCE [LARGE SCALE GENOMIC DNA]</scope>
    <source>
        <strain evidence="6">DSM 12343 / LSv54</strain>
    </source>
</reference>
<evidence type="ECO:0000313" key="6">
    <source>
        <dbReference type="Proteomes" id="UP000000602"/>
    </source>
</evidence>
<dbReference type="PROSITE" id="PS00903">
    <property type="entry name" value="CYT_DCMP_DEAMINASES_1"/>
    <property type="match status" value="1"/>
</dbReference>
<dbReference type="SUPFAM" id="SSF53927">
    <property type="entry name" value="Cytidine deaminase-like"/>
    <property type="match status" value="1"/>
</dbReference>
<sequence>MDVDESFMEVALAQAERALVAGEFPVGCVIVSQGEVVAVGERRNSVSANELDHAEMNALRTLLAQGQPADMEKLVVYSTMEPCLMCYSALIVNGVRNIVYAYEDAMGGGTSLPLSQLAPLYAGIRMNIRPHVLRARSLRLFQQFFSRPQPYLQDSLLCRYTLGQTSTLP</sequence>
<dbReference type="PROSITE" id="PS51747">
    <property type="entry name" value="CYT_DCMP_DEAMINASES_2"/>
    <property type="match status" value="1"/>
</dbReference>
<dbReference type="HOGENOM" id="CLU_025810_3_2_7"/>
<proteinExistence type="predicted"/>
<keyword evidence="3" id="KW-0862">Zinc</keyword>
<keyword evidence="1" id="KW-0479">Metal-binding</keyword>
<name>Q6AN69_DESPS</name>
<feature type="domain" description="CMP/dCMP-type deaminase" evidence="4">
    <location>
        <begin position="2"/>
        <end position="112"/>
    </location>
</feature>
<keyword evidence="2" id="KW-0378">Hydrolase</keyword>
<evidence type="ECO:0000256" key="2">
    <source>
        <dbReference type="ARBA" id="ARBA00022801"/>
    </source>
</evidence>
<dbReference type="RefSeq" id="WP_011188717.1">
    <property type="nucleotide sequence ID" value="NC_006138.1"/>
</dbReference>
<dbReference type="GO" id="GO:0008270">
    <property type="term" value="F:zinc ion binding"/>
    <property type="evidence" value="ECO:0007669"/>
    <property type="project" value="InterPro"/>
</dbReference>
<dbReference type="EMBL" id="CR522870">
    <property type="protein sequence ID" value="CAG36205.1"/>
    <property type="molecule type" value="Genomic_DNA"/>
</dbReference>
<dbReference type="PANTHER" id="PTHR11079">
    <property type="entry name" value="CYTOSINE DEAMINASE FAMILY MEMBER"/>
    <property type="match status" value="1"/>
</dbReference>
<dbReference type="Pfam" id="PF00383">
    <property type="entry name" value="dCMP_cyt_deam_1"/>
    <property type="match status" value="1"/>
</dbReference>
<dbReference type="AlphaFoldDB" id="Q6AN69"/>
<dbReference type="PANTHER" id="PTHR11079:SF149">
    <property type="entry name" value="TRNA-SPECIFIC ADENOSINE DEAMINASE 2"/>
    <property type="match status" value="1"/>
</dbReference>
<evidence type="ECO:0000313" key="5">
    <source>
        <dbReference type="EMBL" id="CAG36205.1"/>
    </source>
</evidence>
<gene>
    <name evidence="5" type="ordered locus">DP1476</name>
</gene>
<dbReference type="KEGG" id="dps:DP1476"/>
<evidence type="ECO:0000256" key="3">
    <source>
        <dbReference type="ARBA" id="ARBA00022833"/>
    </source>
</evidence>
<dbReference type="InterPro" id="IPR016193">
    <property type="entry name" value="Cytidine_deaminase-like"/>
</dbReference>
<dbReference type="Proteomes" id="UP000000602">
    <property type="component" value="Chromosome"/>
</dbReference>
<dbReference type="GO" id="GO:0002100">
    <property type="term" value="P:tRNA wobble adenosine to inosine editing"/>
    <property type="evidence" value="ECO:0007669"/>
    <property type="project" value="TreeGrafter"/>
</dbReference>